<dbReference type="Pfam" id="PF02518">
    <property type="entry name" value="HATPase_c"/>
    <property type="match status" value="1"/>
</dbReference>
<dbReference type="EMBL" id="SZVO01000009">
    <property type="protein sequence ID" value="TKT90514.1"/>
    <property type="molecule type" value="Genomic_DNA"/>
</dbReference>
<evidence type="ECO:0000256" key="1">
    <source>
        <dbReference type="SAM" id="Phobius"/>
    </source>
</evidence>
<evidence type="ECO:0000259" key="2">
    <source>
        <dbReference type="Pfam" id="PF02518"/>
    </source>
</evidence>
<dbReference type="InterPro" id="IPR036890">
    <property type="entry name" value="HATPase_C_sf"/>
</dbReference>
<dbReference type="InterPro" id="IPR010559">
    <property type="entry name" value="Sig_transdc_His_kin_internal"/>
</dbReference>
<keyword evidence="1" id="KW-0812">Transmembrane</keyword>
<evidence type="ECO:0000313" key="4">
    <source>
        <dbReference type="EMBL" id="TKT90514.1"/>
    </source>
</evidence>
<comment type="caution">
    <text evidence="4">The sequence shown here is derived from an EMBL/GenBank/DDBJ whole genome shotgun (WGS) entry which is preliminary data.</text>
</comment>
<keyword evidence="1" id="KW-1133">Transmembrane helix</keyword>
<dbReference type="InterPro" id="IPR050640">
    <property type="entry name" value="Bact_2-comp_sensor_kinase"/>
</dbReference>
<name>A0A4U6D8L0_9BACT</name>
<feature type="transmembrane region" description="Helical" evidence="1">
    <location>
        <begin position="12"/>
        <end position="33"/>
    </location>
</feature>
<accession>A0A4U6D8L0</accession>
<dbReference type="OrthoDB" id="9792992at2"/>
<feature type="domain" description="Signal transduction histidine kinase internal region" evidence="3">
    <location>
        <begin position="161"/>
        <end position="238"/>
    </location>
</feature>
<proteinExistence type="predicted"/>
<feature type="domain" description="Histidine kinase/HSP90-like ATPase" evidence="2">
    <location>
        <begin position="258"/>
        <end position="346"/>
    </location>
</feature>
<dbReference type="Proteomes" id="UP000304900">
    <property type="component" value="Unassembled WGS sequence"/>
</dbReference>
<sequence>MSGTQIRMHPALKTLLICLLIGFAFGMYLYFTYDQRPERIAISVLSTSCIGSLMMLVITYRNFFTMVTSVQSFKMIIMISLLILAALAGSEIMFFVQSILWKDGKYQWFGGGNIYVLNILIVLVTGIPIYVSEEWKSLLNSQILNQQYRVLELEQQKTAFELELLRAKVNPHFLYNVHNTIAGLISKDPAKAEEMVLLLSKFFRFTLNKNSATFHLVTDEIAIIRTYLDMQKIRFGERMNYKINVDPDALSLQIPSFILQPIVENAVKHGIEKRAENGFVKVEIELDENTMLITISDSGPELSATPGSGMGLQMVRSKLGLLYPGNFTMELNNKPEKYVRITIPKRNQNVVG</sequence>
<dbReference type="PANTHER" id="PTHR34220">
    <property type="entry name" value="SENSOR HISTIDINE KINASE YPDA"/>
    <property type="match status" value="1"/>
</dbReference>
<evidence type="ECO:0000259" key="3">
    <source>
        <dbReference type="Pfam" id="PF06580"/>
    </source>
</evidence>
<dbReference type="Pfam" id="PF06580">
    <property type="entry name" value="His_kinase"/>
    <property type="match status" value="1"/>
</dbReference>
<dbReference type="AlphaFoldDB" id="A0A4U6D8L0"/>
<dbReference type="InterPro" id="IPR003594">
    <property type="entry name" value="HATPase_dom"/>
</dbReference>
<protein>
    <submittedName>
        <fullName evidence="4">Uncharacterized protein</fullName>
    </submittedName>
</protein>
<organism evidence="4 5">
    <name type="scientific">Dyadobacter frigoris</name>
    <dbReference type="NCBI Taxonomy" id="2576211"/>
    <lineage>
        <taxon>Bacteria</taxon>
        <taxon>Pseudomonadati</taxon>
        <taxon>Bacteroidota</taxon>
        <taxon>Cytophagia</taxon>
        <taxon>Cytophagales</taxon>
        <taxon>Spirosomataceae</taxon>
        <taxon>Dyadobacter</taxon>
    </lineage>
</organism>
<keyword evidence="5" id="KW-1185">Reference proteome</keyword>
<feature type="transmembrane region" description="Helical" evidence="1">
    <location>
        <begin position="39"/>
        <end position="63"/>
    </location>
</feature>
<dbReference type="GO" id="GO:0016020">
    <property type="term" value="C:membrane"/>
    <property type="evidence" value="ECO:0007669"/>
    <property type="project" value="InterPro"/>
</dbReference>
<gene>
    <name evidence="4" type="ORF">FDK13_19465</name>
</gene>
<feature type="transmembrane region" description="Helical" evidence="1">
    <location>
        <begin position="112"/>
        <end position="131"/>
    </location>
</feature>
<dbReference type="SUPFAM" id="SSF55874">
    <property type="entry name" value="ATPase domain of HSP90 chaperone/DNA topoisomerase II/histidine kinase"/>
    <property type="match status" value="1"/>
</dbReference>
<dbReference type="Gene3D" id="3.30.565.10">
    <property type="entry name" value="Histidine kinase-like ATPase, C-terminal domain"/>
    <property type="match status" value="1"/>
</dbReference>
<dbReference type="RefSeq" id="WP_137341682.1">
    <property type="nucleotide sequence ID" value="NZ_BSQH01000002.1"/>
</dbReference>
<dbReference type="GO" id="GO:0000155">
    <property type="term" value="F:phosphorelay sensor kinase activity"/>
    <property type="evidence" value="ECO:0007669"/>
    <property type="project" value="InterPro"/>
</dbReference>
<evidence type="ECO:0000313" key="5">
    <source>
        <dbReference type="Proteomes" id="UP000304900"/>
    </source>
</evidence>
<keyword evidence="1" id="KW-0472">Membrane</keyword>
<reference evidence="4 5" key="1">
    <citation type="submission" date="2019-05" db="EMBL/GenBank/DDBJ databases">
        <title>Dyadobacter AR-3-8 sp. nov., isolated from arctic soil.</title>
        <authorList>
            <person name="Chaudhary D.K."/>
        </authorList>
    </citation>
    <scope>NUCLEOTIDE SEQUENCE [LARGE SCALE GENOMIC DNA]</scope>
    <source>
        <strain evidence="4 5">AR-3-8</strain>
    </source>
</reference>
<feature type="transmembrane region" description="Helical" evidence="1">
    <location>
        <begin position="75"/>
        <end position="100"/>
    </location>
</feature>
<dbReference type="PANTHER" id="PTHR34220:SF7">
    <property type="entry name" value="SENSOR HISTIDINE KINASE YPDA"/>
    <property type="match status" value="1"/>
</dbReference>